<dbReference type="Gene3D" id="3.40.50.1820">
    <property type="entry name" value="alpha/beta hydrolase"/>
    <property type="match status" value="1"/>
</dbReference>
<dbReference type="Pfam" id="PF00326">
    <property type="entry name" value="Peptidase_S9"/>
    <property type="match status" value="1"/>
</dbReference>
<evidence type="ECO:0000313" key="3">
    <source>
        <dbReference type="Proteomes" id="UP000663207"/>
    </source>
</evidence>
<sequence length="680" mass="74829">MKYRNGLLCLLAVLAWSLWLWGCEPSSSRGLISEQEPVRAAAYGSWASPLSAADVYRQTDQLLTLQSVGNRLYFSQSYGEQGGGVGVGRLEPDGAVVQVVGAGFDAVSRIHEYGGAPFLAIGQTLFATRRSDQLFYRFAPNQPPLALTPNGTRHGDCIAYPKGSRIICVREDHRQQGEARASLVTINLNFPGEGDTLVDGHDFISSPTINSDNSQLAWLTWEHPNMPWDNTQLWLADLDRKGQLQNARVVAGNLVKGAVTQPLFSPAGTLYFIADFDNWWNLYRLNPNGQVQQVLRRPADFAVPAWRMGSHNFAFESENQLIAAYLHNGEASLVRITLDSGSVEKLAVDFGEISQVVKGHDGVYFIGAKETPEKGIYRVAGRGVELVYTPQLASLDPRYVSRAQNINFRTSGDQWAWGYFYWPRNPHFQGLPDSRPPLLVTLHGGPTAKASLAFRSDVQFWTSRGFAVLDLNYRGSSGFGRAYRQSLYGNWGKADVEDAVYAAKHLVDKGWVDAGRLAISGASAGGTTVLGALAYDDTFKAGAARGAISDLESLAQETHKFESHYLDKLIGPWPQAREIYHNRSPLNRLDKLAEPLLLAQGLRDNVVPPTQARAIRDALISRHVPVALLEFPEEAHGQWKPDNLTRVLENELGFYGEIFGFTPADPVPAPPLTPTLAASK</sequence>
<dbReference type="PANTHER" id="PTHR43056">
    <property type="entry name" value="PEPTIDASE S9 PROLYL OLIGOPEPTIDASE"/>
    <property type="match status" value="1"/>
</dbReference>
<dbReference type="SUPFAM" id="SSF82171">
    <property type="entry name" value="DPP6 N-terminal domain-like"/>
    <property type="match status" value="1"/>
</dbReference>
<accession>A0ABX7R3H4</accession>
<dbReference type="InterPro" id="IPR029058">
    <property type="entry name" value="AB_hydrolase_fold"/>
</dbReference>
<protein>
    <submittedName>
        <fullName evidence="2">S9 family peptidase</fullName>
    </submittedName>
</protein>
<organism evidence="2 3">
    <name type="scientific">Shewanella sedimentimangrovi</name>
    <dbReference type="NCBI Taxonomy" id="2814293"/>
    <lineage>
        <taxon>Bacteria</taxon>
        <taxon>Pseudomonadati</taxon>
        <taxon>Pseudomonadota</taxon>
        <taxon>Gammaproteobacteria</taxon>
        <taxon>Alteromonadales</taxon>
        <taxon>Shewanellaceae</taxon>
        <taxon>Shewanella</taxon>
    </lineage>
</organism>
<proteinExistence type="predicted"/>
<dbReference type="InterPro" id="IPR050585">
    <property type="entry name" value="Xaa-Pro_dipeptidyl-ppase/CocE"/>
</dbReference>
<evidence type="ECO:0000313" key="2">
    <source>
        <dbReference type="EMBL" id="QSX38372.1"/>
    </source>
</evidence>
<dbReference type="InterPro" id="IPR001375">
    <property type="entry name" value="Peptidase_S9_cat"/>
</dbReference>
<dbReference type="SUPFAM" id="SSF53474">
    <property type="entry name" value="alpha/beta-Hydrolases"/>
    <property type="match status" value="1"/>
</dbReference>
<name>A0ABX7R3H4_9GAMM</name>
<dbReference type="Proteomes" id="UP000663207">
    <property type="component" value="Chromosome"/>
</dbReference>
<dbReference type="EMBL" id="CP071502">
    <property type="protein sequence ID" value="QSX38372.1"/>
    <property type="molecule type" value="Genomic_DNA"/>
</dbReference>
<evidence type="ECO:0000259" key="1">
    <source>
        <dbReference type="Pfam" id="PF00326"/>
    </source>
</evidence>
<dbReference type="PANTHER" id="PTHR43056:SF5">
    <property type="entry name" value="PEPTIDASE S9 PROLYL OLIGOPEPTIDASE CATALYTIC DOMAIN-CONTAINING PROTEIN"/>
    <property type="match status" value="1"/>
</dbReference>
<feature type="domain" description="Peptidase S9 prolyl oligopeptidase catalytic" evidence="1">
    <location>
        <begin position="454"/>
        <end position="660"/>
    </location>
</feature>
<gene>
    <name evidence="2" type="ORF">JYB85_05985</name>
</gene>
<dbReference type="InterPro" id="IPR011042">
    <property type="entry name" value="6-blade_b-propeller_TolB-like"/>
</dbReference>
<dbReference type="Gene3D" id="2.120.10.30">
    <property type="entry name" value="TolB, C-terminal domain"/>
    <property type="match status" value="1"/>
</dbReference>
<keyword evidence="3" id="KW-1185">Reference proteome</keyword>
<dbReference type="RefSeq" id="WP_207381458.1">
    <property type="nucleotide sequence ID" value="NZ_CP071502.1"/>
</dbReference>
<reference evidence="2 3" key="1">
    <citation type="submission" date="2021-03" db="EMBL/GenBank/DDBJ databases">
        <title>Novel species identification of genus Shewanella.</title>
        <authorList>
            <person name="Liu G."/>
            <person name="Zhang Q."/>
        </authorList>
    </citation>
    <scope>NUCLEOTIDE SEQUENCE [LARGE SCALE GENOMIC DNA]</scope>
    <source>
        <strain evidence="2 3">FJAT-52962</strain>
    </source>
</reference>